<keyword evidence="1" id="KW-0472">Membrane</keyword>
<dbReference type="GO" id="GO:0016705">
    <property type="term" value="F:oxidoreductase activity, acting on paired donors, with incorporation or reduction of molecular oxygen"/>
    <property type="evidence" value="ECO:0007669"/>
    <property type="project" value="InterPro"/>
</dbReference>
<gene>
    <name evidence="2" type="ORF">AZE42_11752</name>
</gene>
<dbReference type="SUPFAM" id="SSF48264">
    <property type="entry name" value="Cytochrome P450"/>
    <property type="match status" value="1"/>
</dbReference>
<dbReference type="Gene3D" id="1.10.630.10">
    <property type="entry name" value="Cytochrome P450"/>
    <property type="match status" value="1"/>
</dbReference>
<protein>
    <recommendedName>
        <fullName evidence="4">Cytochrome P450</fullName>
    </recommendedName>
</protein>
<evidence type="ECO:0000313" key="2">
    <source>
        <dbReference type="EMBL" id="OJA11110.1"/>
    </source>
</evidence>
<sequence length="67" mass="7572">MMGLSIQGVALAIGLLAFLAIVQWMSPYKRRLPPGPTPIPFLGNVFDIKADAPWVLYTKMRETYDYK</sequence>
<evidence type="ECO:0000313" key="3">
    <source>
        <dbReference type="Proteomes" id="UP000183567"/>
    </source>
</evidence>
<evidence type="ECO:0000256" key="1">
    <source>
        <dbReference type="SAM" id="Phobius"/>
    </source>
</evidence>
<dbReference type="GO" id="GO:0020037">
    <property type="term" value="F:heme binding"/>
    <property type="evidence" value="ECO:0007669"/>
    <property type="project" value="InterPro"/>
</dbReference>
<evidence type="ECO:0008006" key="4">
    <source>
        <dbReference type="Google" id="ProtNLM"/>
    </source>
</evidence>
<accession>A0A1J8PPL7</accession>
<proteinExistence type="predicted"/>
<dbReference type="OrthoDB" id="2692099at2759"/>
<dbReference type="Proteomes" id="UP000183567">
    <property type="component" value="Unassembled WGS sequence"/>
</dbReference>
<comment type="caution">
    <text evidence="2">The sequence shown here is derived from an EMBL/GenBank/DDBJ whole genome shotgun (WGS) entry which is preliminary data.</text>
</comment>
<dbReference type="InterPro" id="IPR036396">
    <property type="entry name" value="Cyt_P450_sf"/>
</dbReference>
<dbReference type="AlphaFoldDB" id="A0A1J8PPL7"/>
<dbReference type="STRING" id="180088.A0A1J8PPL7"/>
<keyword evidence="3" id="KW-1185">Reference proteome</keyword>
<dbReference type="GO" id="GO:0004497">
    <property type="term" value="F:monooxygenase activity"/>
    <property type="evidence" value="ECO:0007669"/>
    <property type="project" value="InterPro"/>
</dbReference>
<feature type="transmembrane region" description="Helical" evidence="1">
    <location>
        <begin position="6"/>
        <end position="25"/>
    </location>
</feature>
<dbReference type="GO" id="GO:0005506">
    <property type="term" value="F:iron ion binding"/>
    <property type="evidence" value="ECO:0007669"/>
    <property type="project" value="InterPro"/>
</dbReference>
<dbReference type="EMBL" id="LVVM01005226">
    <property type="protein sequence ID" value="OJA11110.1"/>
    <property type="molecule type" value="Genomic_DNA"/>
</dbReference>
<keyword evidence="1" id="KW-0812">Transmembrane</keyword>
<name>A0A1J8PPL7_9AGAM</name>
<reference evidence="2 3" key="1">
    <citation type="submission" date="2016-03" db="EMBL/GenBank/DDBJ databases">
        <title>Comparative genomics of the ectomycorrhizal sister species Rhizopogon vinicolor and Rhizopogon vesiculosus (Basidiomycota: Boletales) reveals a divergence of the mating type B locus.</title>
        <authorList>
            <person name="Mujic A.B."/>
            <person name="Kuo A."/>
            <person name="Tritt A."/>
            <person name="Lipzen A."/>
            <person name="Chen C."/>
            <person name="Johnson J."/>
            <person name="Sharma A."/>
            <person name="Barry K."/>
            <person name="Grigoriev I.V."/>
            <person name="Spatafora J.W."/>
        </authorList>
    </citation>
    <scope>NUCLEOTIDE SEQUENCE [LARGE SCALE GENOMIC DNA]</scope>
    <source>
        <strain evidence="2 3">AM-OR11-056</strain>
    </source>
</reference>
<keyword evidence="1" id="KW-1133">Transmembrane helix</keyword>
<organism evidence="2 3">
    <name type="scientific">Rhizopogon vesiculosus</name>
    <dbReference type="NCBI Taxonomy" id="180088"/>
    <lineage>
        <taxon>Eukaryota</taxon>
        <taxon>Fungi</taxon>
        <taxon>Dikarya</taxon>
        <taxon>Basidiomycota</taxon>
        <taxon>Agaricomycotina</taxon>
        <taxon>Agaricomycetes</taxon>
        <taxon>Agaricomycetidae</taxon>
        <taxon>Boletales</taxon>
        <taxon>Suillineae</taxon>
        <taxon>Rhizopogonaceae</taxon>
        <taxon>Rhizopogon</taxon>
    </lineage>
</organism>